<organism evidence="4 5">
    <name type="scientific">Sandaracinus amylolyticus</name>
    <dbReference type="NCBI Taxonomy" id="927083"/>
    <lineage>
        <taxon>Bacteria</taxon>
        <taxon>Pseudomonadati</taxon>
        <taxon>Myxococcota</taxon>
        <taxon>Polyangia</taxon>
        <taxon>Polyangiales</taxon>
        <taxon>Sandaracinaceae</taxon>
        <taxon>Sandaracinus</taxon>
    </lineage>
</organism>
<dbReference type="AlphaFoldDB" id="A0A0F6SE25"/>
<keyword evidence="2" id="KW-0732">Signal</keyword>
<dbReference type="PANTHER" id="PTHR30483:SF6">
    <property type="entry name" value="PERIPLASMIC BINDING PROTEIN OF ABC TRANSPORTER FOR NATURAL AMINO ACIDS"/>
    <property type="match status" value="1"/>
</dbReference>
<dbReference type="KEGG" id="samy:DB32_001603"/>
<dbReference type="InterPro" id="IPR028082">
    <property type="entry name" value="Peripla_BP_I"/>
</dbReference>
<dbReference type="Gene3D" id="3.40.50.2300">
    <property type="match status" value="2"/>
</dbReference>
<dbReference type="STRING" id="927083.DB32_001603"/>
<accession>A0A0F6SE25</accession>
<dbReference type="InterPro" id="IPR028081">
    <property type="entry name" value="Leu-bd"/>
</dbReference>
<dbReference type="EMBL" id="CP011125">
    <property type="protein sequence ID" value="AKF04454.1"/>
    <property type="molecule type" value="Genomic_DNA"/>
</dbReference>
<evidence type="ECO:0000256" key="2">
    <source>
        <dbReference type="ARBA" id="ARBA00022729"/>
    </source>
</evidence>
<dbReference type="Pfam" id="PF13458">
    <property type="entry name" value="Peripla_BP_6"/>
    <property type="match status" value="1"/>
</dbReference>
<sequence length="398" mass="42442">MASSIVLASCVSRPAPEPADTIRVGALLPFTGDLASVGENIERGLLIAIETVNEEAGGVGGRPLTLVSRDTHSDPVRGMAAAQALLDAGVEVIIGPEEGDLADALEPLVAARGIPLLTISEAASSDSAHEALRFHLGPTAAAEGRALAQRMFRDRRQRASIISAQGTYGDSFAEGVRAELTRLGGSIISHERFDPAIEDRSVLERALDDEPDALVLVAYPRSGARIVMDAAALGATVSWYFAPTLNDDAFVANISPGLLDGAVGVSPEVGDEAAAFRAAFRARWSDERPLQITHFYYDALILWALAAERVEQSGGSISDVLRDTSRPTGQLFAWYEVEAAFAAVREGAEIDYCGASSSVDLTDEHELAMPFLGFWTIEEDRIHREPAVFRSLCHFIGG</sequence>
<evidence type="ECO:0000313" key="4">
    <source>
        <dbReference type="EMBL" id="AKF04454.1"/>
    </source>
</evidence>
<protein>
    <submittedName>
        <fullName evidence="4">Branched-chain amino acid ABC transporter, amino acid-binding protein</fullName>
    </submittedName>
</protein>
<reference evidence="4 5" key="1">
    <citation type="submission" date="2015-03" db="EMBL/GenBank/DDBJ databases">
        <title>Genome assembly of Sandaracinus amylolyticus DSM 53668.</title>
        <authorList>
            <person name="Sharma G."/>
            <person name="Subramanian S."/>
        </authorList>
    </citation>
    <scope>NUCLEOTIDE SEQUENCE [LARGE SCALE GENOMIC DNA]</scope>
    <source>
        <strain evidence="4 5">DSM 53668</strain>
    </source>
</reference>
<evidence type="ECO:0000259" key="3">
    <source>
        <dbReference type="Pfam" id="PF13458"/>
    </source>
</evidence>
<keyword evidence="5" id="KW-1185">Reference proteome</keyword>
<gene>
    <name evidence="4" type="ORF">DB32_001603</name>
</gene>
<dbReference type="RefSeq" id="WP_053231795.1">
    <property type="nucleotide sequence ID" value="NZ_CP011125.1"/>
</dbReference>
<evidence type="ECO:0000256" key="1">
    <source>
        <dbReference type="ARBA" id="ARBA00010062"/>
    </source>
</evidence>
<dbReference type="PANTHER" id="PTHR30483">
    <property type="entry name" value="LEUCINE-SPECIFIC-BINDING PROTEIN"/>
    <property type="match status" value="1"/>
</dbReference>
<evidence type="ECO:0000313" key="5">
    <source>
        <dbReference type="Proteomes" id="UP000034883"/>
    </source>
</evidence>
<proteinExistence type="inferred from homology"/>
<dbReference type="InterPro" id="IPR051010">
    <property type="entry name" value="BCAA_transport"/>
</dbReference>
<dbReference type="Proteomes" id="UP000034883">
    <property type="component" value="Chromosome"/>
</dbReference>
<feature type="domain" description="Leucine-binding protein" evidence="3">
    <location>
        <begin position="21"/>
        <end position="311"/>
    </location>
</feature>
<comment type="similarity">
    <text evidence="1">Belongs to the leucine-binding protein family.</text>
</comment>
<dbReference type="SUPFAM" id="SSF53822">
    <property type="entry name" value="Periplasmic binding protein-like I"/>
    <property type="match status" value="1"/>
</dbReference>
<name>A0A0F6SE25_9BACT</name>